<evidence type="ECO:0000256" key="3">
    <source>
        <dbReference type="ARBA" id="ARBA00022729"/>
    </source>
</evidence>
<keyword evidence="2" id="KW-0645">Protease</keyword>
<dbReference type="PROSITE" id="PS51257">
    <property type="entry name" value="PROKAR_LIPOPROTEIN"/>
    <property type="match status" value="1"/>
</dbReference>
<reference evidence="8 9" key="1">
    <citation type="submission" date="2020-05" db="EMBL/GenBank/DDBJ databases">
        <title>Tigecycline resistant gene in Empedobacter stercoris.</title>
        <authorList>
            <person name="Chen Y."/>
            <person name="Cheng Y."/>
            <person name="Zhou K."/>
        </authorList>
    </citation>
    <scope>NUCLEOTIDE SEQUENCE [LARGE SCALE GENOMIC DNA]</scope>
    <source>
        <strain evidence="8 9">ES202</strain>
    </source>
</reference>
<evidence type="ECO:0000256" key="1">
    <source>
        <dbReference type="ARBA" id="ARBA00007074"/>
    </source>
</evidence>
<dbReference type="InterPro" id="IPR038765">
    <property type="entry name" value="Papain-like_cys_pep_sf"/>
</dbReference>
<evidence type="ECO:0000256" key="2">
    <source>
        <dbReference type="ARBA" id="ARBA00022670"/>
    </source>
</evidence>
<feature type="signal peptide" evidence="6">
    <location>
        <begin position="1"/>
        <end position="19"/>
    </location>
</feature>
<name>A0ABX1WKZ3_9FLAO</name>
<dbReference type="RefSeq" id="WP_171622665.1">
    <property type="nucleotide sequence ID" value="NZ_CBCRZD010000053.1"/>
</dbReference>
<protein>
    <submittedName>
        <fullName evidence="8">C40 family peptidase</fullName>
    </submittedName>
</protein>
<feature type="domain" description="NlpC/P60" evidence="7">
    <location>
        <begin position="59"/>
        <end position="185"/>
    </location>
</feature>
<keyword evidence="5" id="KW-0788">Thiol protease</keyword>
<sequence length="185" mass="20667">MKKHIYLTTILMISLFLTSCGSSKVTSYKKTGAKKVYSSTKKSETSEVFRSVNADDSAPRDINKILKTAKSYLGTPYKYGGITRSGFDCSGLVYVSFKEMKLELPRRSSDQAEYGKEINIKNVKIGDLIFFNTSGNSISHVGIVERINNDGAIYFVHSSTSKGVIISSLDENYWKTRFVKAVRLL</sequence>
<dbReference type="InterPro" id="IPR000064">
    <property type="entry name" value="NLP_P60_dom"/>
</dbReference>
<proteinExistence type="inferred from homology"/>
<dbReference type="EMBL" id="JABFOQ010000009">
    <property type="protein sequence ID" value="NOJ75351.1"/>
    <property type="molecule type" value="Genomic_DNA"/>
</dbReference>
<evidence type="ECO:0000256" key="5">
    <source>
        <dbReference type="ARBA" id="ARBA00022807"/>
    </source>
</evidence>
<keyword evidence="9" id="KW-1185">Reference proteome</keyword>
<dbReference type="PANTHER" id="PTHR47360">
    <property type="entry name" value="MUREIN DD-ENDOPEPTIDASE MEPS/MUREIN LD-CARBOXYPEPTIDASE"/>
    <property type="match status" value="1"/>
</dbReference>
<dbReference type="PROSITE" id="PS51935">
    <property type="entry name" value="NLPC_P60"/>
    <property type="match status" value="1"/>
</dbReference>
<dbReference type="Gene3D" id="3.90.1720.10">
    <property type="entry name" value="endopeptidase domain like (from Nostoc punctiforme)"/>
    <property type="match status" value="1"/>
</dbReference>
<evidence type="ECO:0000259" key="7">
    <source>
        <dbReference type="PROSITE" id="PS51935"/>
    </source>
</evidence>
<dbReference type="InterPro" id="IPR052062">
    <property type="entry name" value="Murein_DD/LD_carboxypeptidase"/>
</dbReference>
<keyword evidence="4" id="KW-0378">Hydrolase</keyword>
<accession>A0ABX1WKZ3</accession>
<evidence type="ECO:0000256" key="6">
    <source>
        <dbReference type="SAM" id="SignalP"/>
    </source>
</evidence>
<feature type="chain" id="PRO_5045461222" evidence="6">
    <location>
        <begin position="20"/>
        <end position="185"/>
    </location>
</feature>
<dbReference type="Pfam" id="PF00877">
    <property type="entry name" value="NLPC_P60"/>
    <property type="match status" value="1"/>
</dbReference>
<gene>
    <name evidence="8" type="ORF">HMH06_05790</name>
</gene>
<comment type="caution">
    <text evidence="8">The sequence shown here is derived from an EMBL/GenBank/DDBJ whole genome shotgun (WGS) entry which is preliminary data.</text>
</comment>
<comment type="similarity">
    <text evidence="1">Belongs to the peptidase C40 family.</text>
</comment>
<dbReference type="Proteomes" id="UP000580344">
    <property type="component" value="Unassembled WGS sequence"/>
</dbReference>
<dbReference type="PANTHER" id="PTHR47360:SF1">
    <property type="entry name" value="ENDOPEPTIDASE NLPC-RELATED"/>
    <property type="match status" value="1"/>
</dbReference>
<keyword evidence="3 6" id="KW-0732">Signal</keyword>
<evidence type="ECO:0000313" key="8">
    <source>
        <dbReference type="EMBL" id="NOJ75351.1"/>
    </source>
</evidence>
<evidence type="ECO:0000256" key="4">
    <source>
        <dbReference type="ARBA" id="ARBA00022801"/>
    </source>
</evidence>
<organism evidence="8 9">
    <name type="scientific">Empedobacter stercoris</name>
    <dbReference type="NCBI Taxonomy" id="1628248"/>
    <lineage>
        <taxon>Bacteria</taxon>
        <taxon>Pseudomonadati</taxon>
        <taxon>Bacteroidota</taxon>
        <taxon>Flavobacteriia</taxon>
        <taxon>Flavobacteriales</taxon>
        <taxon>Weeksellaceae</taxon>
        <taxon>Empedobacter</taxon>
    </lineage>
</organism>
<evidence type="ECO:0000313" key="9">
    <source>
        <dbReference type="Proteomes" id="UP000580344"/>
    </source>
</evidence>
<dbReference type="SUPFAM" id="SSF54001">
    <property type="entry name" value="Cysteine proteinases"/>
    <property type="match status" value="1"/>
</dbReference>